<name>A0ABQ1NZX3_9GAMM</name>
<organism evidence="3 4">
    <name type="scientific">Halopseudomonas salina</name>
    <dbReference type="NCBI Taxonomy" id="1323744"/>
    <lineage>
        <taxon>Bacteria</taxon>
        <taxon>Pseudomonadati</taxon>
        <taxon>Pseudomonadota</taxon>
        <taxon>Gammaproteobacteria</taxon>
        <taxon>Pseudomonadales</taxon>
        <taxon>Pseudomonadaceae</taxon>
        <taxon>Halopseudomonas</taxon>
    </lineage>
</organism>
<dbReference type="HAMAP" id="MF_00715">
    <property type="entry name" value="SlyX"/>
    <property type="match status" value="1"/>
</dbReference>
<accession>A0ABQ1NZX3</accession>
<evidence type="ECO:0000256" key="2">
    <source>
        <dbReference type="SAM" id="Coils"/>
    </source>
</evidence>
<gene>
    <name evidence="1 3" type="primary">slyX</name>
    <name evidence="3" type="ORF">GCM10007418_02610</name>
</gene>
<dbReference type="EMBL" id="BMFF01000001">
    <property type="protein sequence ID" value="GGC86311.1"/>
    <property type="molecule type" value="Genomic_DNA"/>
</dbReference>
<protein>
    <recommendedName>
        <fullName evidence="1">Protein SlyX homolog</fullName>
    </recommendedName>
</protein>
<dbReference type="Pfam" id="PF04102">
    <property type="entry name" value="SlyX"/>
    <property type="match status" value="1"/>
</dbReference>
<proteinExistence type="inferred from homology"/>
<keyword evidence="4" id="KW-1185">Reference proteome</keyword>
<reference evidence="4" key="1">
    <citation type="journal article" date="2019" name="Int. J. Syst. Evol. Microbiol.">
        <title>The Global Catalogue of Microorganisms (GCM) 10K type strain sequencing project: providing services to taxonomists for standard genome sequencing and annotation.</title>
        <authorList>
            <consortium name="The Broad Institute Genomics Platform"/>
            <consortium name="The Broad Institute Genome Sequencing Center for Infectious Disease"/>
            <person name="Wu L."/>
            <person name="Ma J."/>
        </authorList>
    </citation>
    <scope>NUCLEOTIDE SEQUENCE [LARGE SCALE GENOMIC DNA]</scope>
    <source>
        <strain evidence="4">CGMCC 1.12482</strain>
    </source>
</reference>
<comment type="caution">
    <text evidence="3">The sequence shown here is derived from an EMBL/GenBank/DDBJ whole genome shotgun (WGS) entry which is preliminary data.</text>
</comment>
<evidence type="ECO:0000256" key="1">
    <source>
        <dbReference type="HAMAP-Rule" id="MF_00715"/>
    </source>
</evidence>
<comment type="similarity">
    <text evidence="1">Belongs to the SlyX family.</text>
</comment>
<dbReference type="Gene3D" id="1.20.5.300">
    <property type="match status" value="1"/>
</dbReference>
<feature type="coiled-coil region" evidence="2">
    <location>
        <begin position="1"/>
        <end position="49"/>
    </location>
</feature>
<evidence type="ECO:0000313" key="3">
    <source>
        <dbReference type="EMBL" id="GGC86311.1"/>
    </source>
</evidence>
<dbReference type="InterPro" id="IPR007236">
    <property type="entry name" value="SlyX"/>
</dbReference>
<dbReference type="RefSeq" id="WP_150277635.1">
    <property type="nucleotide sequence ID" value="NZ_BMFF01000001.1"/>
</dbReference>
<sequence>MSDLEDRVADLEIRLVFQDDTIQSLSETLAAQQMELEKLRRAVEVLARRQADLASSLPANDEDQPPPHY</sequence>
<dbReference type="PANTHER" id="PTHR36508">
    <property type="entry name" value="PROTEIN SLYX"/>
    <property type="match status" value="1"/>
</dbReference>
<dbReference type="Proteomes" id="UP000638188">
    <property type="component" value="Unassembled WGS sequence"/>
</dbReference>
<dbReference type="PANTHER" id="PTHR36508:SF1">
    <property type="entry name" value="PROTEIN SLYX"/>
    <property type="match status" value="1"/>
</dbReference>
<evidence type="ECO:0000313" key="4">
    <source>
        <dbReference type="Proteomes" id="UP000638188"/>
    </source>
</evidence>
<keyword evidence="2" id="KW-0175">Coiled coil</keyword>